<evidence type="ECO:0000256" key="3">
    <source>
        <dbReference type="ARBA" id="ARBA00022989"/>
    </source>
</evidence>
<dbReference type="Gene3D" id="3.40.50.300">
    <property type="entry name" value="P-loop containing nucleotide triphosphate hydrolases"/>
    <property type="match status" value="1"/>
</dbReference>
<dbReference type="Pfam" id="PF00005">
    <property type="entry name" value="ABC_tran"/>
    <property type="match status" value="1"/>
</dbReference>
<dbReference type="SUPFAM" id="SSF52540">
    <property type="entry name" value="P-loop containing nucleoside triphosphate hydrolases"/>
    <property type="match status" value="1"/>
</dbReference>
<evidence type="ECO:0000313" key="8">
    <source>
        <dbReference type="EMBL" id="QNR24076.1"/>
    </source>
</evidence>
<evidence type="ECO:0000313" key="9">
    <source>
        <dbReference type="Proteomes" id="UP000516305"/>
    </source>
</evidence>
<evidence type="ECO:0000256" key="5">
    <source>
        <dbReference type="SAM" id="Phobius"/>
    </source>
</evidence>
<keyword evidence="2 5" id="KW-0812">Transmembrane</keyword>
<feature type="transmembrane region" description="Helical" evidence="5">
    <location>
        <begin position="162"/>
        <end position="180"/>
    </location>
</feature>
<feature type="transmembrane region" description="Helical" evidence="5">
    <location>
        <begin position="138"/>
        <end position="156"/>
    </location>
</feature>
<dbReference type="InterPro" id="IPR011527">
    <property type="entry name" value="ABC1_TM_dom"/>
</dbReference>
<dbReference type="InterPro" id="IPR039421">
    <property type="entry name" value="Type_1_exporter"/>
</dbReference>
<name>A0A7H0VEC8_9FLAO</name>
<dbReference type="GO" id="GO:0005524">
    <property type="term" value="F:ATP binding"/>
    <property type="evidence" value="ECO:0007669"/>
    <property type="project" value="UniProtKB-KW"/>
</dbReference>
<feature type="transmembrane region" description="Helical" evidence="5">
    <location>
        <begin position="27"/>
        <end position="49"/>
    </location>
</feature>
<protein>
    <submittedName>
        <fullName evidence="8">ATP-binding cassette domain-containing protein</fullName>
    </submittedName>
</protein>
<dbReference type="Gene3D" id="1.20.1560.10">
    <property type="entry name" value="ABC transporter type 1, transmembrane domain"/>
    <property type="match status" value="1"/>
</dbReference>
<feature type="transmembrane region" description="Helical" evidence="5">
    <location>
        <begin position="248"/>
        <end position="271"/>
    </location>
</feature>
<dbReference type="PANTHER" id="PTHR43394:SF4">
    <property type="entry name" value="TOXIN SECRETION ABC TRANSPORTER ATP-BINDING PROTEIN"/>
    <property type="match status" value="1"/>
</dbReference>
<dbReference type="SUPFAM" id="SSF90123">
    <property type="entry name" value="ABC transporter transmembrane region"/>
    <property type="match status" value="1"/>
</dbReference>
<dbReference type="GO" id="GO:0016887">
    <property type="term" value="F:ATP hydrolysis activity"/>
    <property type="evidence" value="ECO:0007669"/>
    <property type="project" value="InterPro"/>
</dbReference>
<evidence type="ECO:0000259" key="7">
    <source>
        <dbReference type="PROSITE" id="PS50929"/>
    </source>
</evidence>
<dbReference type="EMBL" id="CP060139">
    <property type="protein sequence ID" value="QNR24076.1"/>
    <property type="molecule type" value="Genomic_DNA"/>
</dbReference>
<evidence type="ECO:0000256" key="4">
    <source>
        <dbReference type="ARBA" id="ARBA00023136"/>
    </source>
</evidence>
<dbReference type="InterPro" id="IPR027417">
    <property type="entry name" value="P-loop_NTPase"/>
</dbReference>
<dbReference type="InterPro" id="IPR036640">
    <property type="entry name" value="ABC1_TM_sf"/>
</dbReference>
<evidence type="ECO:0000259" key="6">
    <source>
        <dbReference type="PROSITE" id="PS50893"/>
    </source>
</evidence>
<keyword evidence="3 5" id="KW-1133">Transmembrane helix</keyword>
<evidence type="ECO:0000256" key="2">
    <source>
        <dbReference type="ARBA" id="ARBA00022692"/>
    </source>
</evidence>
<dbReference type="PROSITE" id="PS50893">
    <property type="entry name" value="ABC_TRANSPORTER_2"/>
    <property type="match status" value="1"/>
</dbReference>
<keyword evidence="8" id="KW-0067">ATP-binding</keyword>
<dbReference type="Proteomes" id="UP000516305">
    <property type="component" value="Chromosome"/>
</dbReference>
<dbReference type="InterPro" id="IPR003439">
    <property type="entry name" value="ABC_transporter-like_ATP-bd"/>
</dbReference>
<organism evidence="8 9">
    <name type="scientific">Croceimicrobium hydrocarbonivorans</name>
    <dbReference type="NCBI Taxonomy" id="2761580"/>
    <lineage>
        <taxon>Bacteria</taxon>
        <taxon>Pseudomonadati</taxon>
        <taxon>Bacteroidota</taxon>
        <taxon>Flavobacteriia</taxon>
        <taxon>Flavobacteriales</taxon>
        <taxon>Owenweeksiaceae</taxon>
        <taxon>Croceimicrobium</taxon>
    </lineage>
</organism>
<keyword evidence="9" id="KW-1185">Reference proteome</keyword>
<dbReference type="GO" id="GO:0015421">
    <property type="term" value="F:ABC-type oligopeptide transporter activity"/>
    <property type="evidence" value="ECO:0007669"/>
    <property type="project" value="TreeGrafter"/>
</dbReference>
<dbReference type="AlphaFoldDB" id="A0A7H0VEC8"/>
<dbReference type="PROSITE" id="PS50929">
    <property type="entry name" value="ABC_TM1F"/>
    <property type="match status" value="1"/>
</dbReference>
<keyword evidence="8" id="KW-0547">Nucleotide-binding</keyword>
<feature type="domain" description="ABC transporter" evidence="6">
    <location>
        <begin position="341"/>
        <end position="568"/>
    </location>
</feature>
<dbReference type="PANTHER" id="PTHR43394">
    <property type="entry name" value="ATP-DEPENDENT PERMEASE MDL1, MITOCHONDRIAL"/>
    <property type="match status" value="1"/>
</dbReference>
<reference evidence="8 9" key="1">
    <citation type="submission" date="2020-08" db="EMBL/GenBank/DDBJ databases">
        <title>Croceimicrobium hydrocarbonivorans gen. nov., sp. nov., a novel marine bacterium isolated from a bacterial consortium that degrades polyethylene terephthalate.</title>
        <authorList>
            <person name="Liu R."/>
        </authorList>
    </citation>
    <scope>NUCLEOTIDE SEQUENCE [LARGE SCALE GENOMIC DNA]</scope>
    <source>
        <strain evidence="8 9">A20-9</strain>
    </source>
</reference>
<dbReference type="KEGG" id="chyd:H4K34_17160"/>
<dbReference type="Pfam" id="PF00664">
    <property type="entry name" value="ABC_membrane"/>
    <property type="match status" value="1"/>
</dbReference>
<sequence>MALNDPKRPLRRFWKLLATERKDIGNIYIYALFNGLLSLSIPLGIQAIINLIQSGTTSTAWVVLVIVVLVGLILAGVFQIFQLSVAERIQQRLFVNASIEFAYRIPRLKLSALKNYYPPELVNRFFDVLTVQKGLYKLLFDFSVASLQILFGLILLSLYHPFFIAFGFFLIFILIIFFRITSRRGLETSLQESQYKYEVVSWLEELGRNLSTFKMAGRTSLPMDQTDKLSSNYLRSRRSHFAVLVRQYTSLVFFKVLIAGGLLLLGGLLVFDQQMNIGQFVAAEIVIVQIISSVEKLVYSIETIYDVLTGLEKLGAVTDLELENHDEEEQIQLKNGDKLKVKIKNLNLDSPQWGQRILSDINLEVNHGEKIGITGTMASGKSSLLQLIAGLFDSYQGSLLYNDIPYNKVQLETLRSLIGDNLRQEEIFEASILDNISLRRESVDQKQVMELLELVGLKDFVEDLPNGIFTTLPTGGLGLASSTRNRILMARSLAGTHSLLLLEDNWFDVDDDTRIKWLDYLCFDCGQSVIIATNNKASLERMDRILILDKGRIVKEGSYQELKNDLPC</sequence>
<proteinExistence type="predicted"/>
<feature type="domain" description="ABC transmembrane type-1" evidence="7">
    <location>
        <begin position="29"/>
        <end position="306"/>
    </location>
</feature>
<feature type="transmembrane region" description="Helical" evidence="5">
    <location>
        <begin position="61"/>
        <end position="81"/>
    </location>
</feature>
<accession>A0A7H0VEC8</accession>
<dbReference type="RefSeq" id="WP_210758610.1">
    <property type="nucleotide sequence ID" value="NZ_CP060139.1"/>
</dbReference>
<evidence type="ECO:0000256" key="1">
    <source>
        <dbReference type="ARBA" id="ARBA00004651"/>
    </source>
</evidence>
<comment type="subcellular location">
    <subcellularLocation>
        <location evidence="1">Cell membrane</location>
        <topology evidence="1">Multi-pass membrane protein</topology>
    </subcellularLocation>
</comment>
<gene>
    <name evidence="8" type="ORF">H4K34_17160</name>
</gene>
<dbReference type="GO" id="GO:0005886">
    <property type="term" value="C:plasma membrane"/>
    <property type="evidence" value="ECO:0007669"/>
    <property type="project" value="UniProtKB-SubCell"/>
</dbReference>
<keyword evidence="4 5" id="KW-0472">Membrane</keyword>